<keyword evidence="4" id="KW-0808">Transferase</keyword>
<protein>
    <recommendedName>
        <fullName evidence="2">mitogen-activated protein kinase kinase kinase</fullName>
        <ecNumber evidence="2">2.7.11.25</ecNumber>
    </recommendedName>
</protein>
<dbReference type="PROSITE" id="PS50011">
    <property type="entry name" value="PROTEIN_KINASE_DOM"/>
    <property type="match status" value="1"/>
</dbReference>
<accession>A0A067KTP3</accession>
<dbReference type="InterPro" id="IPR001245">
    <property type="entry name" value="Ser-Thr/Tyr_kinase_cat_dom"/>
</dbReference>
<dbReference type="InterPro" id="IPR000719">
    <property type="entry name" value="Prot_kinase_dom"/>
</dbReference>
<evidence type="ECO:0000256" key="4">
    <source>
        <dbReference type="ARBA" id="ARBA00022679"/>
    </source>
</evidence>
<evidence type="ECO:0000256" key="8">
    <source>
        <dbReference type="ARBA" id="ARBA00047559"/>
    </source>
</evidence>
<dbReference type="STRING" id="180498.A0A067KTP3"/>
<dbReference type="Pfam" id="PF00069">
    <property type="entry name" value="Pkinase"/>
    <property type="match status" value="1"/>
</dbReference>
<evidence type="ECO:0000259" key="12">
    <source>
        <dbReference type="PROSITE" id="PS50011"/>
    </source>
</evidence>
<evidence type="ECO:0000256" key="9">
    <source>
        <dbReference type="ARBA" id="ARBA00048329"/>
    </source>
</evidence>
<feature type="transmembrane region" description="Helical" evidence="11">
    <location>
        <begin position="179"/>
        <end position="198"/>
    </location>
</feature>
<evidence type="ECO:0000256" key="5">
    <source>
        <dbReference type="ARBA" id="ARBA00022741"/>
    </source>
</evidence>
<dbReference type="PANTHER" id="PTHR48016:SF61">
    <property type="entry name" value="PROTEIN KINASE DOMAIN-CONTAINING PROTEIN"/>
    <property type="match status" value="1"/>
</dbReference>
<dbReference type="GO" id="GO:1902065">
    <property type="term" value="P:response to L-glutamate"/>
    <property type="evidence" value="ECO:0007669"/>
    <property type="project" value="UniProtKB-ARBA"/>
</dbReference>
<evidence type="ECO:0000256" key="7">
    <source>
        <dbReference type="ARBA" id="ARBA00022840"/>
    </source>
</evidence>
<dbReference type="AlphaFoldDB" id="A0A067KTP3"/>
<dbReference type="PRINTS" id="PR00109">
    <property type="entry name" value="TYRKINASE"/>
</dbReference>
<keyword evidence="6" id="KW-0418">Kinase</keyword>
<dbReference type="InterPro" id="IPR017441">
    <property type="entry name" value="Protein_kinase_ATP_BS"/>
</dbReference>
<keyword evidence="5 10" id="KW-0547">Nucleotide-binding</keyword>
<dbReference type="Proteomes" id="UP000027138">
    <property type="component" value="Unassembled WGS sequence"/>
</dbReference>
<proteinExistence type="inferred from homology"/>
<evidence type="ECO:0000313" key="13">
    <source>
        <dbReference type="EMBL" id="KDP35194.1"/>
    </source>
</evidence>
<evidence type="ECO:0000256" key="3">
    <source>
        <dbReference type="ARBA" id="ARBA00022527"/>
    </source>
</evidence>
<gene>
    <name evidence="13" type="ORF">JCGZ_09353</name>
</gene>
<sequence length="534" mass="61969">MTEWAIVNISYYCFYYYGAELGVDIDGRWWECFIYLFALIAVWMEVFGEDHRTVMRTMGILVFWWRHNQGIATLLLIIVCWFYSQILSEFVFFHYQRLQPQDHEKNYTVTDLNEETEESLERKERQFLKSHQEKETDINFMVLDLLYLVMCLVFLKSLEIRKVQNYLLILKTIRRHMFMILYMDILIASLKFVEAVIIGECSADTRIKAPPFDYSNLQNSSIGIGETSFLENILPFSDVLECHEEKQFQQGQIPVESSIERRAILAQATKCARPDIKNWQKGDLLGRGSYGLVYEGFASQGFFFAAKEVRFLSEGSLTKIEHEIRLLSELNHEHIVQYYGSEKVDSTLYVFLELVSKGSLENLYKKFSLEDSQVSRYTRHILQGLKYLHDKNIIHRDIKCANILVDVSGHVKLADFGLAKVIESSGLIRSSWGTPWWMAPEVVNSRKGYGVQADIWSLGCTVLEMLTRQRPYPTLEFQQALFKIGKGELPSIPDSLTSNSRDFILQCLQVNPNDRPTTAQLLAHPFVKEVEGHL</sequence>
<keyword evidence="11" id="KW-0812">Transmembrane</keyword>
<dbReference type="SUPFAM" id="SSF56112">
    <property type="entry name" value="Protein kinase-like (PK-like)"/>
    <property type="match status" value="1"/>
</dbReference>
<feature type="transmembrane region" description="Helical" evidence="11">
    <location>
        <begin position="28"/>
        <end position="48"/>
    </location>
</feature>
<dbReference type="GO" id="GO:0004709">
    <property type="term" value="F:MAP kinase kinase kinase activity"/>
    <property type="evidence" value="ECO:0007669"/>
    <property type="project" value="UniProtKB-EC"/>
</dbReference>
<dbReference type="InterPro" id="IPR050538">
    <property type="entry name" value="MAP_kinase_kinase_kinase"/>
</dbReference>
<evidence type="ECO:0000256" key="6">
    <source>
        <dbReference type="ARBA" id="ARBA00022777"/>
    </source>
</evidence>
<feature type="transmembrane region" description="Helical" evidence="11">
    <location>
        <begin position="69"/>
        <end position="87"/>
    </location>
</feature>
<feature type="domain" description="Protein kinase" evidence="12">
    <location>
        <begin position="279"/>
        <end position="527"/>
    </location>
</feature>
<dbReference type="SMART" id="SM00220">
    <property type="entry name" value="S_TKc"/>
    <property type="match status" value="1"/>
</dbReference>
<dbReference type="GO" id="GO:0005737">
    <property type="term" value="C:cytoplasm"/>
    <property type="evidence" value="ECO:0007669"/>
    <property type="project" value="TreeGrafter"/>
</dbReference>
<dbReference type="GO" id="GO:0005524">
    <property type="term" value="F:ATP binding"/>
    <property type="evidence" value="ECO:0007669"/>
    <property type="project" value="UniProtKB-UniRule"/>
</dbReference>
<dbReference type="PROSITE" id="PS00107">
    <property type="entry name" value="PROTEIN_KINASE_ATP"/>
    <property type="match status" value="1"/>
</dbReference>
<dbReference type="EMBL" id="KK914490">
    <property type="protein sequence ID" value="KDP35194.1"/>
    <property type="molecule type" value="Genomic_DNA"/>
</dbReference>
<comment type="catalytic activity">
    <reaction evidence="8">
        <text>L-threonyl-[protein] + ATP = O-phospho-L-threonyl-[protein] + ADP + H(+)</text>
        <dbReference type="Rhea" id="RHEA:46608"/>
        <dbReference type="Rhea" id="RHEA-COMP:11060"/>
        <dbReference type="Rhea" id="RHEA-COMP:11605"/>
        <dbReference type="ChEBI" id="CHEBI:15378"/>
        <dbReference type="ChEBI" id="CHEBI:30013"/>
        <dbReference type="ChEBI" id="CHEBI:30616"/>
        <dbReference type="ChEBI" id="CHEBI:61977"/>
        <dbReference type="ChEBI" id="CHEBI:456216"/>
        <dbReference type="EC" id="2.7.11.25"/>
    </reaction>
</comment>
<keyword evidence="11" id="KW-0472">Membrane</keyword>
<keyword evidence="3" id="KW-0723">Serine/threonine-protein kinase</keyword>
<dbReference type="PROSITE" id="PS00108">
    <property type="entry name" value="PROTEIN_KINASE_ST"/>
    <property type="match status" value="1"/>
</dbReference>
<evidence type="ECO:0000256" key="10">
    <source>
        <dbReference type="PROSITE-ProRule" id="PRU10141"/>
    </source>
</evidence>
<name>A0A067KTP3_JATCU</name>
<dbReference type="PANTHER" id="PTHR48016">
    <property type="entry name" value="MAP KINASE KINASE KINASE SSK2-RELATED-RELATED"/>
    <property type="match status" value="1"/>
</dbReference>
<keyword evidence="14" id="KW-1185">Reference proteome</keyword>
<dbReference type="OrthoDB" id="842188at2759"/>
<comment type="catalytic activity">
    <reaction evidence="9">
        <text>L-seryl-[protein] + ATP = O-phospho-L-seryl-[protein] + ADP + H(+)</text>
        <dbReference type="Rhea" id="RHEA:17989"/>
        <dbReference type="Rhea" id="RHEA-COMP:9863"/>
        <dbReference type="Rhea" id="RHEA-COMP:11604"/>
        <dbReference type="ChEBI" id="CHEBI:15378"/>
        <dbReference type="ChEBI" id="CHEBI:29999"/>
        <dbReference type="ChEBI" id="CHEBI:30616"/>
        <dbReference type="ChEBI" id="CHEBI:83421"/>
        <dbReference type="ChEBI" id="CHEBI:456216"/>
        <dbReference type="EC" id="2.7.11.25"/>
    </reaction>
</comment>
<organism evidence="13 14">
    <name type="scientific">Jatropha curcas</name>
    <name type="common">Barbados nut</name>
    <dbReference type="NCBI Taxonomy" id="180498"/>
    <lineage>
        <taxon>Eukaryota</taxon>
        <taxon>Viridiplantae</taxon>
        <taxon>Streptophyta</taxon>
        <taxon>Embryophyta</taxon>
        <taxon>Tracheophyta</taxon>
        <taxon>Spermatophyta</taxon>
        <taxon>Magnoliopsida</taxon>
        <taxon>eudicotyledons</taxon>
        <taxon>Gunneridae</taxon>
        <taxon>Pentapetalae</taxon>
        <taxon>rosids</taxon>
        <taxon>fabids</taxon>
        <taxon>Malpighiales</taxon>
        <taxon>Euphorbiaceae</taxon>
        <taxon>Crotonoideae</taxon>
        <taxon>Jatropheae</taxon>
        <taxon>Jatropha</taxon>
    </lineage>
</organism>
<dbReference type="Gene3D" id="1.10.510.10">
    <property type="entry name" value="Transferase(Phosphotransferase) domain 1"/>
    <property type="match status" value="1"/>
</dbReference>
<evidence type="ECO:0000256" key="2">
    <source>
        <dbReference type="ARBA" id="ARBA00012406"/>
    </source>
</evidence>
<evidence type="ECO:0000256" key="1">
    <source>
        <dbReference type="ARBA" id="ARBA00006529"/>
    </source>
</evidence>
<reference evidence="13 14" key="1">
    <citation type="journal article" date="2014" name="PLoS ONE">
        <title>Global Analysis of Gene Expression Profiles in Physic Nut (Jatropha curcas L.) Seedlings Exposed to Salt Stress.</title>
        <authorList>
            <person name="Zhang L."/>
            <person name="Zhang C."/>
            <person name="Wu P."/>
            <person name="Chen Y."/>
            <person name="Li M."/>
            <person name="Jiang H."/>
            <person name="Wu G."/>
        </authorList>
    </citation>
    <scope>NUCLEOTIDE SEQUENCE [LARGE SCALE GENOMIC DNA]</scope>
    <source>
        <strain evidence="14">cv. GZQX0401</strain>
        <tissue evidence="13">Young leaves</tissue>
    </source>
</reference>
<evidence type="ECO:0000256" key="11">
    <source>
        <dbReference type="SAM" id="Phobius"/>
    </source>
</evidence>
<dbReference type="InterPro" id="IPR011009">
    <property type="entry name" value="Kinase-like_dom_sf"/>
</dbReference>
<comment type="similarity">
    <text evidence="1">Belongs to the protein kinase superfamily. STE Ser/Thr protein kinase family. MAP kinase kinase kinase subfamily.</text>
</comment>
<dbReference type="FunFam" id="1.10.510.10:FF:000359">
    <property type="entry name" value="Mitogen-activated protein kinase 1, putative, expressed"/>
    <property type="match status" value="1"/>
</dbReference>
<dbReference type="InterPro" id="IPR008271">
    <property type="entry name" value="Ser/Thr_kinase_AS"/>
</dbReference>
<feature type="binding site" evidence="10">
    <location>
        <position position="307"/>
    </location>
    <ligand>
        <name>ATP</name>
        <dbReference type="ChEBI" id="CHEBI:30616"/>
    </ligand>
</feature>
<keyword evidence="11" id="KW-1133">Transmembrane helix</keyword>
<keyword evidence="7 10" id="KW-0067">ATP-binding</keyword>
<dbReference type="EC" id="2.7.11.25" evidence="2"/>
<evidence type="ECO:0000313" key="14">
    <source>
        <dbReference type="Proteomes" id="UP000027138"/>
    </source>
</evidence>
<feature type="transmembrane region" description="Helical" evidence="11">
    <location>
        <begin position="138"/>
        <end position="158"/>
    </location>
</feature>